<dbReference type="InterPro" id="IPR000866">
    <property type="entry name" value="AhpC/TSA"/>
</dbReference>
<keyword evidence="6" id="KW-0560">Oxidoreductase</keyword>
<evidence type="ECO:0000256" key="2">
    <source>
        <dbReference type="ARBA" id="ARBA00011245"/>
    </source>
</evidence>
<feature type="domain" description="Thioredoxin" evidence="14">
    <location>
        <begin position="29"/>
        <end position="178"/>
    </location>
</feature>
<dbReference type="InterPro" id="IPR036249">
    <property type="entry name" value="Thioredoxin-like_sf"/>
</dbReference>
<dbReference type="GO" id="GO:0045454">
    <property type="term" value="P:cell redox homeostasis"/>
    <property type="evidence" value="ECO:0007669"/>
    <property type="project" value="TreeGrafter"/>
</dbReference>
<evidence type="ECO:0000313" key="15">
    <source>
        <dbReference type="EMBL" id="PXX77685.1"/>
    </source>
</evidence>
<dbReference type="Pfam" id="PF00578">
    <property type="entry name" value="AhpC-TSA"/>
    <property type="match status" value="1"/>
</dbReference>
<keyword evidence="13" id="KW-0732">Signal</keyword>
<evidence type="ECO:0000256" key="11">
    <source>
        <dbReference type="ARBA" id="ARBA00042639"/>
    </source>
</evidence>
<keyword evidence="4" id="KW-0575">Peroxidase</keyword>
<dbReference type="PROSITE" id="PS51352">
    <property type="entry name" value="THIOREDOXIN_2"/>
    <property type="match status" value="1"/>
</dbReference>
<dbReference type="GO" id="GO:0034599">
    <property type="term" value="P:cellular response to oxidative stress"/>
    <property type="evidence" value="ECO:0007669"/>
    <property type="project" value="TreeGrafter"/>
</dbReference>
<evidence type="ECO:0000256" key="4">
    <source>
        <dbReference type="ARBA" id="ARBA00022559"/>
    </source>
</evidence>
<organism evidence="15 16">
    <name type="scientific">Rivihabitans pingtungensis</name>
    <dbReference type="NCBI Taxonomy" id="1054498"/>
    <lineage>
        <taxon>Bacteria</taxon>
        <taxon>Pseudomonadati</taxon>
        <taxon>Pseudomonadota</taxon>
        <taxon>Betaproteobacteria</taxon>
        <taxon>Neisseriales</taxon>
        <taxon>Aquaspirillaceae</taxon>
        <taxon>Rivihabitans</taxon>
    </lineage>
</organism>
<feature type="signal peptide" evidence="13">
    <location>
        <begin position="1"/>
        <end position="26"/>
    </location>
</feature>
<comment type="function">
    <text evidence="1">Thiol-specific peroxidase that catalyzes the reduction of hydrogen peroxide and organic hydroperoxides to water and alcohols, respectively. Plays a role in cell protection against oxidative stress by detoxifying peroxides and as sensor of hydrogen peroxide-mediated signaling events.</text>
</comment>
<keyword evidence="8" id="KW-0676">Redox-active center</keyword>
<dbReference type="Gene3D" id="3.40.30.10">
    <property type="entry name" value="Glutaredoxin"/>
    <property type="match status" value="1"/>
</dbReference>
<reference evidence="15 16" key="1">
    <citation type="submission" date="2018-05" db="EMBL/GenBank/DDBJ databases">
        <title>Genomic Encyclopedia of Type Strains, Phase IV (KMG-IV): sequencing the most valuable type-strain genomes for metagenomic binning, comparative biology and taxonomic classification.</title>
        <authorList>
            <person name="Goeker M."/>
        </authorList>
    </citation>
    <scope>NUCLEOTIDE SEQUENCE [LARGE SCALE GENOMIC DNA]</scope>
    <source>
        <strain evidence="15 16">DSM 29661</strain>
    </source>
</reference>
<keyword evidence="5" id="KW-0049">Antioxidant</keyword>
<comment type="caution">
    <text evidence="15">The sequence shown here is derived from an EMBL/GenBank/DDBJ whole genome shotgun (WGS) entry which is preliminary data.</text>
</comment>
<dbReference type="CDD" id="cd03017">
    <property type="entry name" value="PRX_BCP"/>
    <property type="match status" value="1"/>
</dbReference>
<dbReference type="GO" id="GO:0008379">
    <property type="term" value="F:thioredoxin peroxidase activity"/>
    <property type="evidence" value="ECO:0007669"/>
    <property type="project" value="TreeGrafter"/>
</dbReference>
<sequence>MKMVNWLSRWSLLLSLLAAISLPVWASGPAQGEAAPAFRLADQHGVLRDLSEFRGRWLVLYFYPKDQTQGCTEQACSFRDDFVKLKLLGAEVVGISLDSKESHAAFAQKYLLPFPLLSDPDGEVAARYGALTNLLVLKFAKRHTFLIDPQGKVARRYTDLDTATYASRIVKDLSTLTRKPAH</sequence>
<protein>
    <recommendedName>
        <fullName evidence="3">thioredoxin-dependent peroxiredoxin</fullName>
        <ecNumber evidence="3">1.11.1.24</ecNumber>
    </recommendedName>
    <alternativeName>
        <fullName evidence="9">Thioredoxin peroxidase</fullName>
    </alternativeName>
    <alternativeName>
        <fullName evidence="11">Thioredoxin-dependent peroxiredoxin Bcp</fullName>
    </alternativeName>
</protein>
<evidence type="ECO:0000256" key="7">
    <source>
        <dbReference type="ARBA" id="ARBA00023157"/>
    </source>
</evidence>
<evidence type="ECO:0000256" key="1">
    <source>
        <dbReference type="ARBA" id="ARBA00003330"/>
    </source>
</evidence>
<evidence type="ECO:0000256" key="9">
    <source>
        <dbReference type="ARBA" id="ARBA00032824"/>
    </source>
</evidence>
<evidence type="ECO:0000313" key="16">
    <source>
        <dbReference type="Proteomes" id="UP000247555"/>
    </source>
</evidence>
<dbReference type="FunFam" id="3.40.30.10:FF:000007">
    <property type="entry name" value="Thioredoxin-dependent thiol peroxidase"/>
    <property type="match status" value="1"/>
</dbReference>
<comment type="similarity">
    <text evidence="10">Belongs to the peroxiredoxin family. BCP/PrxQ subfamily.</text>
</comment>
<gene>
    <name evidence="15" type="ORF">DFR34_11666</name>
</gene>
<comment type="subunit">
    <text evidence="2">Monomer.</text>
</comment>
<accession>A0A318KPM6</accession>
<keyword evidence="16" id="KW-1185">Reference proteome</keyword>
<dbReference type="AlphaFoldDB" id="A0A318KPM6"/>
<evidence type="ECO:0000256" key="5">
    <source>
        <dbReference type="ARBA" id="ARBA00022862"/>
    </source>
</evidence>
<evidence type="ECO:0000256" key="13">
    <source>
        <dbReference type="SAM" id="SignalP"/>
    </source>
</evidence>
<keyword evidence="7" id="KW-1015">Disulfide bond</keyword>
<dbReference type="PANTHER" id="PTHR42801:SF4">
    <property type="entry name" value="AHPC_TSA FAMILY PROTEIN"/>
    <property type="match status" value="1"/>
</dbReference>
<name>A0A318KPM6_9NEIS</name>
<dbReference type="EMBL" id="QJKI01000016">
    <property type="protein sequence ID" value="PXX77685.1"/>
    <property type="molecule type" value="Genomic_DNA"/>
</dbReference>
<dbReference type="Proteomes" id="UP000247555">
    <property type="component" value="Unassembled WGS sequence"/>
</dbReference>
<feature type="chain" id="PRO_5016237723" description="thioredoxin-dependent peroxiredoxin" evidence="13">
    <location>
        <begin position="27"/>
        <end position="182"/>
    </location>
</feature>
<evidence type="ECO:0000256" key="10">
    <source>
        <dbReference type="ARBA" id="ARBA00038489"/>
    </source>
</evidence>
<dbReference type="InterPro" id="IPR013766">
    <property type="entry name" value="Thioredoxin_domain"/>
</dbReference>
<comment type="catalytic activity">
    <reaction evidence="12">
        <text>a hydroperoxide + [thioredoxin]-dithiol = an alcohol + [thioredoxin]-disulfide + H2O</text>
        <dbReference type="Rhea" id="RHEA:62620"/>
        <dbReference type="Rhea" id="RHEA-COMP:10698"/>
        <dbReference type="Rhea" id="RHEA-COMP:10700"/>
        <dbReference type="ChEBI" id="CHEBI:15377"/>
        <dbReference type="ChEBI" id="CHEBI:29950"/>
        <dbReference type="ChEBI" id="CHEBI:30879"/>
        <dbReference type="ChEBI" id="CHEBI:35924"/>
        <dbReference type="ChEBI" id="CHEBI:50058"/>
        <dbReference type="EC" id="1.11.1.24"/>
    </reaction>
</comment>
<evidence type="ECO:0000256" key="6">
    <source>
        <dbReference type="ARBA" id="ARBA00023002"/>
    </source>
</evidence>
<dbReference type="EC" id="1.11.1.24" evidence="3"/>
<evidence type="ECO:0000256" key="3">
    <source>
        <dbReference type="ARBA" id="ARBA00013017"/>
    </source>
</evidence>
<dbReference type="InterPro" id="IPR050924">
    <property type="entry name" value="Peroxiredoxin_BCP/PrxQ"/>
</dbReference>
<evidence type="ECO:0000259" key="14">
    <source>
        <dbReference type="PROSITE" id="PS51352"/>
    </source>
</evidence>
<dbReference type="PANTHER" id="PTHR42801">
    <property type="entry name" value="THIOREDOXIN-DEPENDENT PEROXIDE REDUCTASE"/>
    <property type="match status" value="1"/>
</dbReference>
<dbReference type="SUPFAM" id="SSF52833">
    <property type="entry name" value="Thioredoxin-like"/>
    <property type="match status" value="1"/>
</dbReference>
<dbReference type="RefSeq" id="WP_110391352.1">
    <property type="nucleotide sequence ID" value="NZ_CALCOA010000025.1"/>
</dbReference>
<evidence type="ECO:0000256" key="8">
    <source>
        <dbReference type="ARBA" id="ARBA00023284"/>
    </source>
</evidence>
<dbReference type="GO" id="GO:0005737">
    <property type="term" value="C:cytoplasm"/>
    <property type="evidence" value="ECO:0007669"/>
    <property type="project" value="TreeGrafter"/>
</dbReference>
<proteinExistence type="inferred from homology"/>
<evidence type="ECO:0000256" key="12">
    <source>
        <dbReference type="ARBA" id="ARBA00049091"/>
    </source>
</evidence>
<dbReference type="OrthoDB" id="9812811at2"/>